<dbReference type="PIRSF" id="PIRSF036540">
    <property type="entry name" value="UCP036540_AIR"/>
    <property type="match status" value="1"/>
</dbReference>
<reference evidence="4 5" key="1">
    <citation type="journal article" date="2021" name="Microorganisms">
        <title>Acidisoma silvae sp. nov. and Acidisomacellulosilytica sp. nov., Two Acidophilic Bacteria Isolated from Decaying Wood, Hydrolyzing Cellulose and Producing Poly-3-hydroxybutyrate.</title>
        <authorList>
            <person name="Mieszkin S."/>
            <person name="Pouder E."/>
            <person name="Uroz S."/>
            <person name="Simon-Colin C."/>
            <person name="Alain K."/>
        </authorList>
    </citation>
    <scope>NUCLEOTIDE SEQUENCE [LARGE SCALE GENOMIC DNA]</scope>
    <source>
        <strain evidence="4 5">HW T5.17</strain>
    </source>
</reference>
<dbReference type="Pfam" id="PF00586">
    <property type="entry name" value="AIRS"/>
    <property type="match status" value="1"/>
</dbReference>
<keyword evidence="1" id="KW-0784">Thiamine biosynthesis</keyword>
<dbReference type="Gene3D" id="3.90.650.10">
    <property type="entry name" value="PurM-like C-terminal domain"/>
    <property type="match status" value="1"/>
</dbReference>
<evidence type="ECO:0000259" key="2">
    <source>
        <dbReference type="Pfam" id="PF00586"/>
    </source>
</evidence>
<name>A0A963Z0V3_9PROT</name>
<evidence type="ECO:0000259" key="3">
    <source>
        <dbReference type="Pfam" id="PF02769"/>
    </source>
</evidence>
<dbReference type="Proteomes" id="UP000721844">
    <property type="component" value="Unassembled WGS sequence"/>
</dbReference>
<dbReference type="GO" id="GO:0009228">
    <property type="term" value="P:thiamine biosynthetic process"/>
    <property type="evidence" value="ECO:0007669"/>
    <property type="project" value="UniProtKB-KW"/>
</dbReference>
<evidence type="ECO:0000256" key="1">
    <source>
        <dbReference type="ARBA" id="ARBA00022977"/>
    </source>
</evidence>
<dbReference type="SUPFAM" id="SSF55326">
    <property type="entry name" value="PurM N-terminal domain-like"/>
    <property type="match status" value="1"/>
</dbReference>
<dbReference type="InterPro" id="IPR036921">
    <property type="entry name" value="PurM-like_N_sf"/>
</dbReference>
<dbReference type="RefSeq" id="WP_227306407.1">
    <property type="nucleotide sequence ID" value="NZ_JAESVA010000002.1"/>
</dbReference>
<comment type="caution">
    <text evidence="4">The sequence shown here is derived from an EMBL/GenBank/DDBJ whole genome shotgun (WGS) entry which is preliminary data.</text>
</comment>
<dbReference type="PANTHER" id="PTHR30270:SF0">
    <property type="entry name" value="THIAMINE-MONOPHOSPHATE KINASE"/>
    <property type="match status" value="1"/>
</dbReference>
<dbReference type="EMBL" id="JAESVA010000002">
    <property type="protein sequence ID" value="MCB8879788.1"/>
    <property type="molecule type" value="Genomic_DNA"/>
</dbReference>
<sequence>MLTQSLAQSLRNLRGLAHKTDIAAVARHLGKAPEGIRLGDDCAAIPDGDGFLLLAIEGFVPDFLKAEPWFAGWCGVMVNASDIAAMGGRPIAVVDALWSAGNAEAEPVLAGLKAAADAYRIPVIGGHTNARASSAQLAVAILGRATKLLTSFDAKPGEVILAAIDLRGAYHDPLPYWDAATRGADAERLRGDLDTLAQIAESGLSKAAKDISMAGLVGTALMLAECSGIGMLIDPLAVPRPEGVALDRWLSSFPSFGFILTATADKVPGVIAAFAGRGIACAAIGQCTPGTKLDLLNADGTTETFWDLADAPLIGCAPI</sequence>
<dbReference type="InterPro" id="IPR010918">
    <property type="entry name" value="PurM-like_C_dom"/>
</dbReference>
<proteinExistence type="predicted"/>
<dbReference type="SUPFAM" id="SSF56042">
    <property type="entry name" value="PurM C-terminal domain-like"/>
    <property type="match status" value="1"/>
</dbReference>
<gene>
    <name evidence="4" type="ORF">ACELLULO517_06045</name>
</gene>
<dbReference type="InterPro" id="IPR024030">
    <property type="entry name" value="AIR_synthase-rel_sll0787"/>
</dbReference>
<dbReference type="InterPro" id="IPR016188">
    <property type="entry name" value="PurM-like_N"/>
</dbReference>
<evidence type="ECO:0000313" key="4">
    <source>
        <dbReference type="EMBL" id="MCB8879788.1"/>
    </source>
</evidence>
<dbReference type="PANTHER" id="PTHR30270">
    <property type="entry name" value="THIAMINE-MONOPHOSPHATE KINASE"/>
    <property type="match status" value="1"/>
</dbReference>
<accession>A0A963Z0V3</accession>
<organism evidence="4 5">
    <name type="scientific">Acidisoma cellulosilyticum</name>
    <dbReference type="NCBI Taxonomy" id="2802395"/>
    <lineage>
        <taxon>Bacteria</taxon>
        <taxon>Pseudomonadati</taxon>
        <taxon>Pseudomonadota</taxon>
        <taxon>Alphaproteobacteria</taxon>
        <taxon>Acetobacterales</taxon>
        <taxon>Acidocellaceae</taxon>
        <taxon>Acidisoma</taxon>
    </lineage>
</organism>
<evidence type="ECO:0000313" key="5">
    <source>
        <dbReference type="Proteomes" id="UP000721844"/>
    </source>
</evidence>
<dbReference type="InterPro" id="IPR006283">
    <property type="entry name" value="ThiL-like"/>
</dbReference>
<feature type="domain" description="PurM-like C-terminal" evidence="3">
    <location>
        <begin position="185"/>
        <end position="293"/>
    </location>
</feature>
<dbReference type="GO" id="GO:0009030">
    <property type="term" value="F:thiamine-phosphate kinase activity"/>
    <property type="evidence" value="ECO:0007669"/>
    <property type="project" value="InterPro"/>
</dbReference>
<protein>
    <submittedName>
        <fullName evidence="4">Sll0787 family AIR synthase-like protein</fullName>
    </submittedName>
</protein>
<dbReference type="InterPro" id="IPR036676">
    <property type="entry name" value="PurM-like_C_sf"/>
</dbReference>
<dbReference type="CDD" id="cd02192">
    <property type="entry name" value="PurM-like3"/>
    <property type="match status" value="1"/>
</dbReference>
<dbReference type="NCBIfam" id="TIGR04049">
    <property type="entry name" value="AIR_rel_sll0787"/>
    <property type="match status" value="1"/>
</dbReference>
<feature type="domain" description="PurM-like N-terminal" evidence="2">
    <location>
        <begin position="39"/>
        <end position="144"/>
    </location>
</feature>
<dbReference type="InterPro" id="IPR011413">
    <property type="entry name" value="UCP036540_AIR"/>
</dbReference>
<keyword evidence="5" id="KW-1185">Reference proteome</keyword>
<dbReference type="Pfam" id="PF02769">
    <property type="entry name" value="AIRS_C"/>
    <property type="match status" value="1"/>
</dbReference>
<dbReference type="AlphaFoldDB" id="A0A963Z0V3"/>
<dbReference type="Gene3D" id="3.30.1330.10">
    <property type="entry name" value="PurM-like, N-terminal domain"/>
    <property type="match status" value="1"/>
</dbReference>